<comment type="caution">
    <text evidence="2">The sequence shown here is derived from an EMBL/GenBank/DDBJ whole genome shotgun (WGS) entry which is preliminary data.</text>
</comment>
<dbReference type="AlphaFoldDB" id="A0A178JEX8"/>
<dbReference type="Proteomes" id="UP001150001">
    <property type="component" value="Unassembled WGS sequence"/>
</dbReference>
<evidence type="ECO:0000313" key="3">
    <source>
        <dbReference type="Proteomes" id="UP000094761"/>
    </source>
</evidence>
<dbReference type="GeneID" id="78074712"/>
<dbReference type="RefSeq" id="WP_069666117.1">
    <property type="nucleotide sequence ID" value="NZ_JAPFIM010000017.1"/>
</dbReference>
<organism evidence="2 3">
    <name type="scientific">Vibrio europaeus</name>
    <dbReference type="NCBI Taxonomy" id="300876"/>
    <lineage>
        <taxon>Bacteria</taxon>
        <taxon>Pseudomonadati</taxon>
        <taxon>Pseudomonadota</taxon>
        <taxon>Gammaproteobacteria</taxon>
        <taxon>Vibrionales</taxon>
        <taxon>Vibrionaceae</taxon>
        <taxon>Vibrio</taxon>
        <taxon>Vibrio oreintalis group</taxon>
    </lineage>
</organism>
<evidence type="ECO:0008006" key="5">
    <source>
        <dbReference type="Google" id="ProtNLM"/>
    </source>
</evidence>
<name>A0A178JEX8_9VIBR</name>
<proteinExistence type="predicted"/>
<protein>
    <recommendedName>
        <fullName evidence="5">Helix-turn-helix domain-containing protein</fullName>
    </recommendedName>
</protein>
<dbReference type="Proteomes" id="UP000094761">
    <property type="component" value="Unassembled WGS sequence"/>
</dbReference>
<accession>A0A178JEX8</accession>
<dbReference type="EMBL" id="LUAX01000001">
    <property type="protein sequence ID" value="OAN00170.1"/>
    <property type="molecule type" value="Genomic_DNA"/>
</dbReference>
<reference evidence="1" key="2">
    <citation type="submission" date="2022-11" db="EMBL/GenBank/DDBJ databases">
        <title>Role of the vibriolysin VemA secreted by the emergent pathogen Vibrio europaeus in the colonization of Manila clam mucus.</title>
        <authorList>
            <person name="Martinez C."/>
            <person name="Rodriguez S."/>
            <person name="Vences A."/>
            <person name="Barja J.L."/>
            <person name="Toranzo A.E."/>
            <person name="Dubert J."/>
        </authorList>
    </citation>
    <scope>NUCLEOTIDE SEQUENCE</scope>
    <source>
        <strain evidence="1">3454</strain>
    </source>
</reference>
<dbReference type="EMBL" id="JAPFIT010000003">
    <property type="protein sequence ID" value="MDC5738484.1"/>
    <property type="molecule type" value="Genomic_DNA"/>
</dbReference>
<sequence length="61" mass="7047">MSNETRKKAIKLFLDGDAKHRRTVNIIEQLLEGKEPIDIANSHGIAVQTVRTIRRKYIKMT</sequence>
<keyword evidence="4" id="KW-1185">Reference proteome</keyword>
<evidence type="ECO:0000313" key="2">
    <source>
        <dbReference type="EMBL" id="OAN00170.1"/>
    </source>
</evidence>
<reference evidence="2 3" key="1">
    <citation type="submission" date="2016-03" db="EMBL/GenBank/DDBJ databases">
        <title>Draft genome sequence of the Vibrio tubiashii subs. europaeus.</title>
        <authorList>
            <person name="Spinard E."/>
            <person name="Dubert J."/>
            <person name="Nelson D.R."/>
            <person name="Barja J.L."/>
        </authorList>
    </citation>
    <scope>NUCLEOTIDE SEQUENCE [LARGE SCALE GENOMIC DNA]</scope>
    <source>
        <strain evidence="3">PP-638</strain>
        <strain evidence="2">PP2-638</strain>
    </source>
</reference>
<evidence type="ECO:0000313" key="4">
    <source>
        <dbReference type="Proteomes" id="UP001150001"/>
    </source>
</evidence>
<gene>
    <name evidence="2" type="ORF">AZ468_03325</name>
    <name evidence="1" type="ORF">OPW20_00295</name>
</gene>
<evidence type="ECO:0000313" key="1">
    <source>
        <dbReference type="EMBL" id="MDC5738484.1"/>
    </source>
</evidence>